<dbReference type="EMBL" id="RAXT01000021">
    <property type="protein sequence ID" value="RKG37430.1"/>
    <property type="molecule type" value="Genomic_DNA"/>
</dbReference>
<protein>
    <submittedName>
        <fullName evidence="7">AAA family ATPase</fullName>
    </submittedName>
</protein>
<gene>
    <name evidence="7" type="ORF">D7V20_11080</name>
</gene>
<dbReference type="SUPFAM" id="SSF159800">
    <property type="entry name" value="PrpR receptor domain-like"/>
    <property type="match status" value="1"/>
</dbReference>
<dbReference type="Gene3D" id="1.10.10.60">
    <property type="entry name" value="Homeodomain-like"/>
    <property type="match status" value="1"/>
</dbReference>
<dbReference type="PROSITE" id="PS00675">
    <property type="entry name" value="SIGMA54_INTERACT_1"/>
    <property type="match status" value="1"/>
</dbReference>
<dbReference type="Pfam" id="PF06506">
    <property type="entry name" value="PrpR_N"/>
    <property type="match status" value="1"/>
</dbReference>
<feature type="domain" description="Sigma-54 factor interaction" evidence="6">
    <location>
        <begin position="321"/>
        <end position="547"/>
    </location>
</feature>
<dbReference type="InterPro" id="IPR003593">
    <property type="entry name" value="AAA+_ATPase"/>
</dbReference>
<dbReference type="Gene3D" id="3.30.450.20">
    <property type="entry name" value="PAS domain"/>
    <property type="match status" value="1"/>
</dbReference>
<organism evidence="7 8">
    <name type="scientific">Acinetobacter rongchengensis</name>
    <dbReference type="NCBI Taxonomy" id="2419601"/>
    <lineage>
        <taxon>Bacteria</taxon>
        <taxon>Pseudomonadati</taxon>
        <taxon>Pseudomonadota</taxon>
        <taxon>Gammaproteobacteria</taxon>
        <taxon>Moraxellales</taxon>
        <taxon>Moraxellaceae</taxon>
        <taxon>Acinetobacter</taxon>
    </lineage>
</organism>
<dbReference type="RefSeq" id="WP_120384350.1">
    <property type="nucleotide sequence ID" value="NZ_RAXT01000021.1"/>
</dbReference>
<dbReference type="InterPro" id="IPR025943">
    <property type="entry name" value="Sigma_54_int_dom_ATP-bd_2"/>
</dbReference>
<name>A0A3A8F2Z3_9GAMM</name>
<dbReference type="InterPro" id="IPR009057">
    <property type="entry name" value="Homeodomain-like_sf"/>
</dbReference>
<dbReference type="PROSITE" id="PS50045">
    <property type="entry name" value="SIGMA54_INTERACT_4"/>
    <property type="match status" value="1"/>
</dbReference>
<dbReference type="PROSITE" id="PS00676">
    <property type="entry name" value="SIGMA54_INTERACT_2"/>
    <property type="match status" value="1"/>
</dbReference>
<dbReference type="GO" id="GO:0043565">
    <property type="term" value="F:sequence-specific DNA binding"/>
    <property type="evidence" value="ECO:0007669"/>
    <property type="project" value="InterPro"/>
</dbReference>
<evidence type="ECO:0000256" key="3">
    <source>
        <dbReference type="ARBA" id="ARBA00023015"/>
    </source>
</evidence>
<dbReference type="InterPro" id="IPR025662">
    <property type="entry name" value="Sigma_54_int_dom_ATP-bd_1"/>
</dbReference>
<dbReference type="OrthoDB" id="9804019at2"/>
<keyword evidence="3" id="KW-0805">Transcription regulation</keyword>
<dbReference type="GO" id="GO:0005524">
    <property type="term" value="F:ATP binding"/>
    <property type="evidence" value="ECO:0007669"/>
    <property type="project" value="UniProtKB-KW"/>
</dbReference>
<dbReference type="Gene3D" id="3.40.50.2300">
    <property type="match status" value="1"/>
</dbReference>
<evidence type="ECO:0000256" key="5">
    <source>
        <dbReference type="ARBA" id="ARBA00023163"/>
    </source>
</evidence>
<evidence type="ECO:0000313" key="7">
    <source>
        <dbReference type="EMBL" id="RKG37430.1"/>
    </source>
</evidence>
<reference evidence="7 8" key="1">
    <citation type="submission" date="2018-09" db="EMBL/GenBank/DDBJ databases">
        <title>The draft genome of Acinetobacter spp. strains.</title>
        <authorList>
            <person name="Qin J."/>
            <person name="Feng Y."/>
            <person name="Zong Z."/>
        </authorList>
    </citation>
    <scope>NUCLEOTIDE SEQUENCE [LARGE SCALE GENOMIC DNA]</scope>
    <source>
        <strain evidence="7 8">WCHAc060115</strain>
    </source>
</reference>
<comment type="caution">
    <text evidence="7">The sequence shown here is derived from an EMBL/GenBank/DDBJ whole genome shotgun (WGS) entry which is preliminary data.</text>
</comment>
<evidence type="ECO:0000256" key="4">
    <source>
        <dbReference type="ARBA" id="ARBA00023125"/>
    </source>
</evidence>
<evidence type="ECO:0000313" key="8">
    <source>
        <dbReference type="Proteomes" id="UP000280405"/>
    </source>
</evidence>
<dbReference type="SMART" id="SM00382">
    <property type="entry name" value="AAA"/>
    <property type="match status" value="1"/>
</dbReference>
<dbReference type="GO" id="GO:0006355">
    <property type="term" value="P:regulation of DNA-templated transcription"/>
    <property type="evidence" value="ECO:0007669"/>
    <property type="project" value="InterPro"/>
</dbReference>
<dbReference type="InterPro" id="IPR025944">
    <property type="entry name" value="Sigma_54_int_dom_CS"/>
</dbReference>
<dbReference type="Pfam" id="PF02954">
    <property type="entry name" value="HTH_8"/>
    <property type="match status" value="1"/>
</dbReference>
<dbReference type="CDD" id="cd00009">
    <property type="entry name" value="AAA"/>
    <property type="match status" value="1"/>
</dbReference>
<dbReference type="InterPro" id="IPR002197">
    <property type="entry name" value="HTH_Fis"/>
</dbReference>
<keyword evidence="4" id="KW-0238">DNA-binding</keyword>
<evidence type="ECO:0000256" key="1">
    <source>
        <dbReference type="ARBA" id="ARBA00022741"/>
    </source>
</evidence>
<dbReference type="SUPFAM" id="SSF46689">
    <property type="entry name" value="Homeodomain-like"/>
    <property type="match status" value="1"/>
</dbReference>
<sequence length="631" mass="71699">MLNRKPINILVTYIKQPNVNGFRLLVEQAIAEIQSDQIDLVECHISDVEDVAKALSKNGCQILLCTGATASFLQKKLNIDVQTLRTGTFDVIHAISNLKQYKRIALMGSTSTVNLENYADIFALDIKQFNYDSYLDAKKTVHLIKKQGFDAIIGSPIAVELALNEHLVGHLAISVPSLKDLLQNALRTLEKIRREQNTILRLTEIFNHLNEGICFISKQKNISFINQSMSALIEKEPTDVLNKAANEIFEGLDFDIDDENAHQLIQFKKHKLAVYISKLKNDHINGYILSVQELNALEHSNSQFRKVSSKNFSTRYTFEQILSQDINFKKTIDLAKAYAKTESTILITGESGTGKEVLAQSIHHHSRRTKAPFVAINCASFPESLLESELFGYEEGAFTGAKKNGRIGLIEAAHNGTLFLDEIGDMPLHLQTRFLRVLQERQINRLGSVVSHSLDIRVIAATHADLEELVKAGRFRADLYYRLNILRIFVPALRQRKDDILYLSNTFLARQNKSIDDLPDILVKAIKKYIWPGNIRELENMLERILVLLQLDRTLIQPEFLSQQLPELFQLQERQTEQSPLKDVKLNQELSLIEETLVDVGGDLDLAAKKLGVSRTTLWRRMKLMRSSFQK</sequence>
<dbReference type="InterPro" id="IPR058031">
    <property type="entry name" value="AAA_lid_NorR"/>
</dbReference>
<evidence type="ECO:0000259" key="6">
    <source>
        <dbReference type="PROSITE" id="PS50045"/>
    </source>
</evidence>
<dbReference type="Proteomes" id="UP000280405">
    <property type="component" value="Unassembled WGS sequence"/>
</dbReference>
<keyword evidence="1" id="KW-0547">Nucleotide-binding</keyword>
<dbReference type="InterPro" id="IPR000014">
    <property type="entry name" value="PAS"/>
</dbReference>
<dbReference type="Gene3D" id="3.40.50.300">
    <property type="entry name" value="P-loop containing nucleotide triphosphate hydrolases"/>
    <property type="match status" value="1"/>
</dbReference>
<dbReference type="GO" id="GO:0000156">
    <property type="term" value="F:phosphorelay response regulator activity"/>
    <property type="evidence" value="ECO:0007669"/>
    <property type="project" value="InterPro"/>
</dbReference>
<dbReference type="Pfam" id="PF25601">
    <property type="entry name" value="AAA_lid_14"/>
    <property type="match status" value="1"/>
</dbReference>
<dbReference type="InterPro" id="IPR010524">
    <property type="entry name" value="Sig_transdc_resp-reg_PrpR_N"/>
</dbReference>
<dbReference type="Gene3D" id="1.10.8.60">
    <property type="match status" value="1"/>
</dbReference>
<dbReference type="FunFam" id="3.40.50.300:FF:000006">
    <property type="entry name" value="DNA-binding transcriptional regulator NtrC"/>
    <property type="match status" value="1"/>
</dbReference>
<accession>A0A3A8F2Z3</accession>
<dbReference type="Gene3D" id="3.40.50.10660">
    <property type="entry name" value="PrpR receptor domain-like"/>
    <property type="match status" value="1"/>
</dbReference>
<dbReference type="InterPro" id="IPR002078">
    <property type="entry name" value="Sigma_54_int"/>
</dbReference>
<dbReference type="PANTHER" id="PTHR32071">
    <property type="entry name" value="TRANSCRIPTIONAL REGULATORY PROTEIN"/>
    <property type="match status" value="1"/>
</dbReference>
<keyword evidence="5" id="KW-0804">Transcription</keyword>
<proteinExistence type="predicted"/>
<evidence type="ECO:0000256" key="2">
    <source>
        <dbReference type="ARBA" id="ARBA00022840"/>
    </source>
</evidence>
<dbReference type="SUPFAM" id="SSF52540">
    <property type="entry name" value="P-loop containing nucleoside triphosphate hydrolases"/>
    <property type="match status" value="1"/>
</dbReference>
<dbReference type="Pfam" id="PF00158">
    <property type="entry name" value="Sigma54_activat"/>
    <property type="match status" value="1"/>
</dbReference>
<dbReference type="PROSITE" id="PS00688">
    <property type="entry name" value="SIGMA54_INTERACT_3"/>
    <property type="match status" value="1"/>
</dbReference>
<keyword evidence="8" id="KW-1185">Reference proteome</keyword>
<dbReference type="AlphaFoldDB" id="A0A3A8F2Z3"/>
<dbReference type="SMART" id="SM00091">
    <property type="entry name" value="PAS"/>
    <property type="match status" value="1"/>
</dbReference>
<dbReference type="InterPro" id="IPR027417">
    <property type="entry name" value="P-loop_NTPase"/>
</dbReference>
<keyword evidence="2" id="KW-0067">ATP-binding</keyword>